<evidence type="ECO:0000256" key="4">
    <source>
        <dbReference type="HAMAP-Rule" id="MF_01219"/>
    </source>
</evidence>
<feature type="compositionally biased region" description="Low complexity" evidence="5">
    <location>
        <begin position="217"/>
        <end position="233"/>
    </location>
</feature>
<evidence type="ECO:0000313" key="7">
    <source>
        <dbReference type="EMBL" id="MBB5836088.1"/>
    </source>
</evidence>
<dbReference type="SUPFAM" id="SSF53271">
    <property type="entry name" value="PRTase-like"/>
    <property type="match status" value="1"/>
</dbReference>
<dbReference type="InterPro" id="IPR050137">
    <property type="entry name" value="PyrR_bifunctional"/>
</dbReference>
<keyword evidence="3 4" id="KW-0804">Transcription</keyword>
<dbReference type="Proteomes" id="UP000549971">
    <property type="component" value="Unassembled WGS sequence"/>
</dbReference>
<dbReference type="GO" id="GO:0004845">
    <property type="term" value="F:uracil phosphoribosyltransferase activity"/>
    <property type="evidence" value="ECO:0007669"/>
    <property type="project" value="UniProtKB-UniRule"/>
</dbReference>
<feature type="domain" description="Phosphoribosyltransferase" evidence="6">
    <location>
        <begin position="21"/>
        <end position="163"/>
    </location>
</feature>
<gene>
    <name evidence="4" type="primary">pyrR</name>
    <name evidence="7" type="ORF">HDA39_002822</name>
</gene>
<evidence type="ECO:0000256" key="5">
    <source>
        <dbReference type="SAM" id="MobiDB-lite"/>
    </source>
</evidence>
<comment type="function">
    <text evidence="4">Also displays a weak uracil phosphoribosyltransferase activity which is not physiologically significant.</text>
</comment>
<protein>
    <recommendedName>
        <fullName evidence="4">Bifunctional protein PyrR</fullName>
    </recommendedName>
    <domain>
        <recommendedName>
            <fullName evidence="4">Pyrimidine operon regulatory protein</fullName>
        </recommendedName>
    </domain>
    <domain>
        <recommendedName>
            <fullName evidence="4">Uracil phosphoribosyltransferase</fullName>
            <shortName evidence="4">UPRTase</shortName>
            <ecNumber evidence="4">2.4.2.9</ecNumber>
        </recommendedName>
    </domain>
</protein>
<evidence type="ECO:0000256" key="1">
    <source>
        <dbReference type="ARBA" id="ARBA00005565"/>
    </source>
</evidence>
<feature type="region of interest" description="Disordered" evidence="5">
    <location>
        <begin position="186"/>
        <end position="263"/>
    </location>
</feature>
<dbReference type="HAMAP" id="MF_01219">
    <property type="entry name" value="PyrR"/>
    <property type="match status" value="1"/>
</dbReference>
<dbReference type="Gene3D" id="3.40.50.2020">
    <property type="match status" value="1"/>
</dbReference>
<proteinExistence type="inferred from homology"/>
<comment type="function">
    <text evidence="4">Regulates the transcription of the pyrimidine nucleotide (pyr) operon in response to exogenous pyrimidines.</text>
</comment>
<dbReference type="FunFam" id="3.40.50.2020:FF:000020">
    <property type="entry name" value="Bifunctional protein PyrR"/>
    <property type="match status" value="1"/>
</dbReference>
<dbReference type="PANTHER" id="PTHR11608">
    <property type="entry name" value="BIFUNCTIONAL PROTEIN PYRR"/>
    <property type="match status" value="1"/>
</dbReference>
<sequence>MNPAPTTHESNDSHAAPRTVLDASDISRALTRIAHEILERNRGADPVVLLGIPTRGVGLATRIRDRIAAVEERSVPTGSLDVTMYRDDIGLKPARALEHTDIPPGGIDGKVVVLVDDVLFSGRTIRAALDAIGDIGRPKAVQLAVLVDRGHRELPIRADYVGKNLPTSLVERVTVHLSEYDEEDAVVIADKPAPERRPAGAGPTASGGRTVGGEGQGASAPGSAGAGPTASGGRSVGGGAQDAPVPASGEGTTGKADEEVQAR</sequence>
<keyword evidence="4 7" id="KW-0808">Transferase</keyword>
<dbReference type="EMBL" id="JACHMY010000001">
    <property type="protein sequence ID" value="MBB5836088.1"/>
    <property type="molecule type" value="Genomic_DNA"/>
</dbReference>
<dbReference type="PANTHER" id="PTHR11608:SF0">
    <property type="entry name" value="BIFUNCTIONAL PROTEIN PYRR"/>
    <property type="match status" value="1"/>
</dbReference>
<dbReference type="EC" id="2.4.2.9" evidence="4"/>
<keyword evidence="2 4" id="KW-0805">Transcription regulation</keyword>
<evidence type="ECO:0000256" key="3">
    <source>
        <dbReference type="ARBA" id="ARBA00023163"/>
    </source>
</evidence>
<dbReference type="AlphaFoldDB" id="A0A7W9MUL3"/>
<keyword evidence="8" id="KW-1185">Reference proteome</keyword>
<dbReference type="NCBIfam" id="NF003549">
    <property type="entry name" value="PRK05205.1-5"/>
    <property type="match status" value="1"/>
</dbReference>
<dbReference type="InterPro" id="IPR023050">
    <property type="entry name" value="PyrR"/>
</dbReference>
<keyword evidence="4 7" id="KW-0328">Glycosyltransferase</keyword>
<dbReference type="InterPro" id="IPR029057">
    <property type="entry name" value="PRTase-like"/>
</dbReference>
<evidence type="ECO:0000256" key="2">
    <source>
        <dbReference type="ARBA" id="ARBA00023015"/>
    </source>
</evidence>
<comment type="catalytic activity">
    <reaction evidence="4">
        <text>UMP + diphosphate = 5-phospho-alpha-D-ribose 1-diphosphate + uracil</text>
        <dbReference type="Rhea" id="RHEA:13017"/>
        <dbReference type="ChEBI" id="CHEBI:17568"/>
        <dbReference type="ChEBI" id="CHEBI:33019"/>
        <dbReference type="ChEBI" id="CHEBI:57865"/>
        <dbReference type="ChEBI" id="CHEBI:58017"/>
        <dbReference type="EC" id="2.4.2.9"/>
    </reaction>
</comment>
<dbReference type="Pfam" id="PF00156">
    <property type="entry name" value="Pribosyltran"/>
    <property type="match status" value="1"/>
</dbReference>
<comment type="caution">
    <text evidence="7">The sequence shown here is derived from an EMBL/GenBank/DDBJ whole genome shotgun (WGS) entry which is preliminary data.</text>
</comment>
<comment type="similarity">
    <text evidence="1 4">Belongs to the purine/pyrimidine phosphoribosyltransferase family. PyrR subfamily.</text>
</comment>
<accession>A0A7W9MUL3</accession>
<dbReference type="GO" id="GO:0006355">
    <property type="term" value="P:regulation of DNA-templated transcription"/>
    <property type="evidence" value="ECO:0007669"/>
    <property type="project" value="UniProtKB-UniRule"/>
</dbReference>
<dbReference type="InterPro" id="IPR000836">
    <property type="entry name" value="PRTase_dom"/>
</dbReference>
<dbReference type="NCBIfam" id="NF003547">
    <property type="entry name" value="PRK05205.1-3"/>
    <property type="match status" value="1"/>
</dbReference>
<evidence type="ECO:0000259" key="6">
    <source>
        <dbReference type="Pfam" id="PF00156"/>
    </source>
</evidence>
<name>A0A7W9MUL3_9ACTN</name>
<feature type="short sequence motif" description="PRPP-binding" evidence="4">
    <location>
        <begin position="112"/>
        <end position="124"/>
    </location>
</feature>
<evidence type="ECO:0000313" key="8">
    <source>
        <dbReference type="Proteomes" id="UP000549971"/>
    </source>
</evidence>
<organism evidence="7 8">
    <name type="scientific">Kribbella italica</name>
    <dbReference type="NCBI Taxonomy" id="1540520"/>
    <lineage>
        <taxon>Bacteria</taxon>
        <taxon>Bacillati</taxon>
        <taxon>Actinomycetota</taxon>
        <taxon>Actinomycetes</taxon>
        <taxon>Propionibacteriales</taxon>
        <taxon>Kribbellaceae</taxon>
        <taxon>Kribbella</taxon>
    </lineage>
</organism>
<reference evidence="7 8" key="1">
    <citation type="submission" date="2020-08" db="EMBL/GenBank/DDBJ databases">
        <title>Sequencing the genomes of 1000 actinobacteria strains.</title>
        <authorList>
            <person name="Klenk H.-P."/>
        </authorList>
    </citation>
    <scope>NUCLEOTIDE SEQUENCE [LARGE SCALE GENOMIC DNA]</scope>
    <source>
        <strain evidence="7 8">DSM 28967</strain>
    </source>
</reference>